<reference evidence="3" key="4">
    <citation type="submission" date="2025-08" db="UniProtKB">
        <authorList>
            <consortium name="Ensembl"/>
        </authorList>
    </citation>
    <scope>IDENTIFICATION</scope>
</reference>
<dbReference type="RefSeq" id="XP_026854000.2">
    <property type="nucleotide sequence ID" value="XM_026998199.2"/>
</dbReference>
<evidence type="ECO:0000313" key="4">
    <source>
        <dbReference type="Proteomes" id="UP000314983"/>
    </source>
</evidence>
<dbReference type="InterPro" id="IPR029711">
    <property type="entry name" value="Haus7-like"/>
</dbReference>
<dbReference type="GO" id="GO:0070652">
    <property type="term" value="C:HAUS complex"/>
    <property type="evidence" value="ECO:0007669"/>
    <property type="project" value="TreeGrafter"/>
</dbReference>
<evidence type="ECO:0000256" key="1">
    <source>
        <dbReference type="SAM" id="Coils"/>
    </source>
</evidence>
<dbReference type="PANTHER" id="PTHR14352:SF2">
    <property type="entry name" value="HAUS AUGMIN-LIKE COMPLEX SUBUNIT 7"/>
    <property type="match status" value="1"/>
</dbReference>
<sequence length="357" mass="40156">MAGNSKEQQLSLRVYNSLQRFGCPLVDGLYLREADSMQDLLCKPSQHRMDILKWICVRICPSLKEKFSAMKSSQTEEVVKEITRFGHEMMLCKADDQELIKGCATSLKQLLFLEELLMIAKDSNYTSQEKSGDEDVRNEGLLGDLMSPDHLPDLIQLMNPVCTPWSAHIREHLRVSQPAQSKGNRGKGSDFNNSPHHSGLGKLGDGNLGEATALLQSTQNALEELRKECDFLQSNPQSSGVSLSPCALKVAISDMAQLMSAFSQVYSTDFKDYCQRAPPVLSPSAQVFQCVHQLLHRCNMELEALQQLSETSSSVMKTMRRIQADRQYWAKGEKQTLSDQLESLRNRYTAFLSHHHS</sequence>
<organism evidence="3 4">
    <name type="scientific">Electrophorus electricus</name>
    <name type="common">Electric eel</name>
    <name type="synonym">Gymnotus electricus</name>
    <dbReference type="NCBI Taxonomy" id="8005"/>
    <lineage>
        <taxon>Eukaryota</taxon>
        <taxon>Metazoa</taxon>
        <taxon>Chordata</taxon>
        <taxon>Craniata</taxon>
        <taxon>Vertebrata</taxon>
        <taxon>Euteleostomi</taxon>
        <taxon>Actinopterygii</taxon>
        <taxon>Neopterygii</taxon>
        <taxon>Teleostei</taxon>
        <taxon>Ostariophysi</taxon>
        <taxon>Gymnotiformes</taxon>
        <taxon>Gymnotoidei</taxon>
        <taxon>Gymnotidae</taxon>
        <taxon>Electrophorus</taxon>
    </lineage>
</organism>
<feature type="region of interest" description="Disordered" evidence="2">
    <location>
        <begin position="175"/>
        <end position="205"/>
    </location>
</feature>
<keyword evidence="1" id="KW-0175">Coiled coil</keyword>
<feature type="coiled-coil region" evidence="1">
    <location>
        <begin position="208"/>
        <end position="235"/>
    </location>
</feature>
<evidence type="ECO:0000256" key="2">
    <source>
        <dbReference type="SAM" id="MobiDB-lite"/>
    </source>
</evidence>
<protein>
    <recommendedName>
        <fullName evidence="5">HAUS augmin-like complex, subunit 7</fullName>
    </recommendedName>
</protein>
<reference evidence="3" key="3">
    <citation type="submission" date="2020-05" db="EMBL/GenBank/DDBJ databases">
        <title>Electrophorus electricus (electric eel) genome, fEleEle1, primary haplotype.</title>
        <authorList>
            <person name="Myers G."/>
            <person name="Meyer A."/>
            <person name="Fedrigo O."/>
            <person name="Formenti G."/>
            <person name="Rhie A."/>
            <person name="Tracey A."/>
            <person name="Sims Y."/>
            <person name="Jarvis E.D."/>
        </authorList>
    </citation>
    <scope>NUCLEOTIDE SEQUENCE [LARGE SCALE GENOMIC DNA]</scope>
</reference>
<dbReference type="Proteomes" id="UP000314983">
    <property type="component" value="Chromosome 24"/>
</dbReference>
<dbReference type="GeneTree" id="ENSGT00390000003937"/>
<dbReference type="PANTHER" id="PTHR14352">
    <property type="entry name" value="HAUS AUGMIN-LIKE COMPLEX SUBUNIT 7"/>
    <property type="match status" value="1"/>
</dbReference>
<dbReference type="OMA" id="PESDPWP"/>
<reference evidence="4" key="2">
    <citation type="journal article" date="2017" name="Sci. Adv.">
        <title>A tail of two voltages: Proteomic comparison of the three electric organs of the electric eel.</title>
        <authorList>
            <person name="Traeger L.L."/>
            <person name="Sabat G."/>
            <person name="Barrett-Wilt G.A."/>
            <person name="Wells G.B."/>
            <person name="Sussman M.R."/>
        </authorList>
    </citation>
    <scope>NUCLEOTIDE SEQUENCE [LARGE SCALE GENOMIC DNA]</scope>
</reference>
<dbReference type="GO" id="GO:0051011">
    <property type="term" value="F:microtubule minus-end binding"/>
    <property type="evidence" value="ECO:0007669"/>
    <property type="project" value="TreeGrafter"/>
</dbReference>
<evidence type="ECO:0000313" key="3">
    <source>
        <dbReference type="Ensembl" id="ENSEEEP00000013042.2"/>
    </source>
</evidence>
<dbReference type="Ensembl" id="ENSEEET00000013200.2">
    <property type="protein sequence ID" value="ENSEEEP00000013042.2"/>
    <property type="gene ID" value="ENSEEEG00000006567.2"/>
</dbReference>
<reference evidence="3" key="5">
    <citation type="submission" date="2025-09" db="UniProtKB">
        <authorList>
            <consortium name="Ensembl"/>
        </authorList>
    </citation>
    <scope>IDENTIFICATION</scope>
</reference>
<dbReference type="GeneID" id="113570025"/>
<dbReference type="STRING" id="8005.ENSEEEP00000013042"/>
<reference evidence="4" key="1">
    <citation type="journal article" date="2014" name="Science">
        <title>Nonhuman genetics. Genomic basis for the convergent evolution of electric organs.</title>
        <authorList>
            <person name="Gallant J.R."/>
            <person name="Traeger L.L."/>
            <person name="Volkening J.D."/>
            <person name="Moffett H."/>
            <person name="Chen P.H."/>
            <person name="Novina C.D."/>
            <person name="Phillips G.N.Jr."/>
            <person name="Anand R."/>
            <person name="Wells G.B."/>
            <person name="Pinch M."/>
            <person name="Guth R."/>
            <person name="Unguez G.A."/>
            <person name="Albert J.S."/>
            <person name="Zakon H.H."/>
            <person name="Samanta M.P."/>
            <person name="Sussman M.R."/>
        </authorList>
    </citation>
    <scope>NUCLEOTIDE SEQUENCE [LARGE SCALE GENOMIC DNA]</scope>
</reference>
<gene>
    <name evidence="3" type="primary">HAUS7</name>
</gene>
<proteinExistence type="predicted"/>
<dbReference type="GO" id="GO:0051225">
    <property type="term" value="P:spindle assembly"/>
    <property type="evidence" value="ECO:0007669"/>
    <property type="project" value="TreeGrafter"/>
</dbReference>
<evidence type="ECO:0008006" key="5">
    <source>
        <dbReference type="Google" id="ProtNLM"/>
    </source>
</evidence>
<keyword evidence="4" id="KW-1185">Reference proteome</keyword>
<dbReference type="AlphaFoldDB" id="A0A4W4ELP7"/>
<accession>A0A4W4ELP7</accession>
<name>A0A4W4ELP7_ELEEL</name>
<dbReference type="GO" id="GO:0031023">
    <property type="term" value="P:microtubule organizing center organization"/>
    <property type="evidence" value="ECO:0007669"/>
    <property type="project" value="TreeGrafter"/>
</dbReference>